<feature type="domain" description="Methyltransferase small" evidence="1">
    <location>
        <begin position="26"/>
        <end position="127"/>
    </location>
</feature>
<protein>
    <submittedName>
        <fullName evidence="2">Methyltransferase</fullName>
    </submittedName>
</protein>
<name>A0A8D5ZH00_9CREN</name>
<dbReference type="GO" id="GO:0008168">
    <property type="term" value="F:methyltransferase activity"/>
    <property type="evidence" value="ECO:0007669"/>
    <property type="project" value="UniProtKB-KW"/>
</dbReference>
<reference evidence="2 3" key="1">
    <citation type="submission" date="2021-04" db="EMBL/GenBank/DDBJ databases">
        <title>Complete genome sequence of Stygiolobus sp. KN-1.</title>
        <authorList>
            <person name="Nakamura K."/>
            <person name="Sakai H."/>
            <person name="Kurosawa N."/>
        </authorList>
    </citation>
    <scope>NUCLEOTIDE SEQUENCE [LARGE SCALE GENOMIC DNA]</scope>
    <source>
        <strain evidence="2 3">KN-1</strain>
    </source>
</reference>
<gene>
    <name evidence="2" type="ORF">KN1_05660</name>
</gene>
<dbReference type="PANTHER" id="PTHR23290:SF0">
    <property type="entry name" value="RRNA N6-ADENOSINE-METHYLTRANSFERASE METTL5"/>
    <property type="match status" value="1"/>
</dbReference>
<dbReference type="Pfam" id="PF05175">
    <property type="entry name" value="MTS"/>
    <property type="match status" value="1"/>
</dbReference>
<dbReference type="CDD" id="cd02440">
    <property type="entry name" value="AdoMet_MTases"/>
    <property type="match status" value="1"/>
</dbReference>
<dbReference type="InterPro" id="IPR051720">
    <property type="entry name" value="rRNA_MeTrfase/Polyamine_Synth"/>
</dbReference>
<dbReference type="GO" id="GO:0032259">
    <property type="term" value="P:methylation"/>
    <property type="evidence" value="ECO:0007669"/>
    <property type="project" value="UniProtKB-KW"/>
</dbReference>
<dbReference type="EMBL" id="AP024597">
    <property type="protein sequence ID" value="BCU69269.1"/>
    <property type="molecule type" value="Genomic_DNA"/>
</dbReference>
<keyword evidence="2" id="KW-0808">Transferase</keyword>
<dbReference type="Gene3D" id="3.40.50.150">
    <property type="entry name" value="Vaccinia Virus protein VP39"/>
    <property type="match status" value="1"/>
</dbReference>
<dbReference type="AlphaFoldDB" id="A0A8D5ZH00"/>
<dbReference type="KEGG" id="csty:KN1_05660"/>
<dbReference type="PANTHER" id="PTHR23290">
    <property type="entry name" value="RRNA N6-ADENOSINE-METHYLTRANSFERASE METTL5"/>
    <property type="match status" value="1"/>
</dbReference>
<dbReference type="InterPro" id="IPR007848">
    <property type="entry name" value="Small_mtfrase_dom"/>
</dbReference>
<evidence type="ECO:0000259" key="1">
    <source>
        <dbReference type="Pfam" id="PF05175"/>
    </source>
</evidence>
<keyword evidence="3" id="KW-1185">Reference proteome</keyword>
<dbReference type="Proteomes" id="UP000825123">
    <property type="component" value="Chromosome"/>
</dbReference>
<dbReference type="RefSeq" id="WP_221289316.1">
    <property type="nucleotide sequence ID" value="NZ_AP024597.1"/>
</dbReference>
<keyword evidence="2" id="KW-0489">Methyltransferase</keyword>
<dbReference type="GeneID" id="66162320"/>
<dbReference type="InterPro" id="IPR029063">
    <property type="entry name" value="SAM-dependent_MTases_sf"/>
</dbReference>
<evidence type="ECO:0000313" key="2">
    <source>
        <dbReference type="EMBL" id="BCU69269.1"/>
    </source>
</evidence>
<sequence length="200" mass="23148">MEKVPPHPNPKYELEQYITPSNLASTLLWTAYLRNEIGREKYVADLGCGTGRLCAGAVILGSDCLCIEIDKESIYLAREFFEENGLNADFLLADVEKLNISREIDTVIQNPPFGVVRKGIDITFLKKALEIADTVYTIHKSNIMTRKLIERLAGEFNRSTEVVTLNYELRPYYPWHKERHHIFMVDLYILKRHPPRSYPF</sequence>
<dbReference type="SUPFAM" id="SSF53335">
    <property type="entry name" value="S-adenosyl-L-methionine-dependent methyltransferases"/>
    <property type="match status" value="1"/>
</dbReference>
<organism evidence="2 3">
    <name type="scientific">Stygiolobus caldivivus</name>
    <dbReference type="NCBI Taxonomy" id="2824673"/>
    <lineage>
        <taxon>Archaea</taxon>
        <taxon>Thermoproteota</taxon>
        <taxon>Thermoprotei</taxon>
        <taxon>Sulfolobales</taxon>
        <taxon>Sulfolobaceae</taxon>
        <taxon>Stygiolobus</taxon>
    </lineage>
</organism>
<evidence type="ECO:0000313" key="3">
    <source>
        <dbReference type="Proteomes" id="UP000825123"/>
    </source>
</evidence>
<proteinExistence type="predicted"/>
<accession>A0A8D5ZH00</accession>